<dbReference type="SMART" id="SM00228">
    <property type="entry name" value="PDZ"/>
    <property type="match status" value="2"/>
</dbReference>
<dbReference type="Proteomes" id="UP001596303">
    <property type="component" value="Unassembled WGS sequence"/>
</dbReference>
<dbReference type="Gene3D" id="2.40.10.120">
    <property type="match status" value="1"/>
</dbReference>
<dbReference type="InterPro" id="IPR001940">
    <property type="entry name" value="Peptidase_S1C"/>
</dbReference>
<dbReference type="SUPFAM" id="SSF50156">
    <property type="entry name" value="PDZ domain-like"/>
    <property type="match status" value="2"/>
</dbReference>
<evidence type="ECO:0000256" key="5">
    <source>
        <dbReference type="ARBA" id="ARBA00022825"/>
    </source>
</evidence>
<reference evidence="10" key="1">
    <citation type="journal article" date="2019" name="Int. J. Syst. Evol. Microbiol.">
        <title>The Global Catalogue of Microorganisms (GCM) 10K type strain sequencing project: providing services to taxonomists for standard genome sequencing and annotation.</title>
        <authorList>
            <consortium name="The Broad Institute Genomics Platform"/>
            <consortium name="The Broad Institute Genome Sequencing Center for Infectious Disease"/>
            <person name="Wu L."/>
            <person name="Ma J."/>
        </authorList>
    </citation>
    <scope>NUCLEOTIDE SEQUENCE [LARGE SCALE GENOMIC DNA]</scope>
    <source>
        <strain evidence="10">CGMCC-1.15741</strain>
    </source>
</reference>
<evidence type="ECO:0000256" key="2">
    <source>
        <dbReference type="ARBA" id="ARBA00022729"/>
    </source>
</evidence>
<evidence type="ECO:0000256" key="1">
    <source>
        <dbReference type="ARBA" id="ARBA00022670"/>
    </source>
</evidence>
<keyword evidence="4 9" id="KW-0378">Hydrolase</keyword>
<evidence type="ECO:0000256" key="4">
    <source>
        <dbReference type="ARBA" id="ARBA00022801"/>
    </source>
</evidence>
<comment type="caution">
    <text evidence="9">The sequence shown here is derived from an EMBL/GenBank/DDBJ whole genome shotgun (WGS) entry which is preliminary data.</text>
</comment>
<organism evidence="9 10">
    <name type="scientific">Ponticaulis profundi</name>
    <dbReference type="NCBI Taxonomy" id="2665222"/>
    <lineage>
        <taxon>Bacteria</taxon>
        <taxon>Pseudomonadati</taxon>
        <taxon>Pseudomonadota</taxon>
        <taxon>Alphaproteobacteria</taxon>
        <taxon>Hyphomonadales</taxon>
        <taxon>Hyphomonadaceae</taxon>
        <taxon>Ponticaulis</taxon>
    </lineage>
</organism>
<accession>A0ABW1SF20</accession>
<dbReference type="Pfam" id="PF13180">
    <property type="entry name" value="PDZ_2"/>
    <property type="match status" value="1"/>
</dbReference>
<dbReference type="PROSITE" id="PS50106">
    <property type="entry name" value="PDZ"/>
    <property type="match status" value="2"/>
</dbReference>
<dbReference type="InterPro" id="IPR036034">
    <property type="entry name" value="PDZ_sf"/>
</dbReference>
<feature type="compositionally biased region" description="Acidic residues" evidence="6">
    <location>
        <begin position="372"/>
        <end position="383"/>
    </location>
</feature>
<dbReference type="Gene3D" id="2.30.42.10">
    <property type="match status" value="1"/>
</dbReference>
<dbReference type="RefSeq" id="WP_377382331.1">
    <property type="nucleotide sequence ID" value="NZ_JBHSSW010000066.1"/>
</dbReference>
<dbReference type="SUPFAM" id="SSF50494">
    <property type="entry name" value="Trypsin-like serine proteases"/>
    <property type="match status" value="1"/>
</dbReference>
<dbReference type="PRINTS" id="PR00834">
    <property type="entry name" value="PROTEASES2C"/>
</dbReference>
<name>A0ABW1SF20_9PROT</name>
<evidence type="ECO:0000259" key="8">
    <source>
        <dbReference type="PROSITE" id="PS50106"/>
    </source>
</evidence>
<dbReference type="GO" id="GO:0016787">
    <property type="term" value="F:hydrolase activity"/>
    <property type="evidence" value="ECO:0007669"/>
    <property type="project" value="UniProtKB-KW"/>
</dbReference>
<evidence type="ECO:0000313" key="10">
    <source>
        <dbReference type="Proteomes" id="UP001596303"/>
    </source>
</evidence>
<dbReference type="NCBIfam" id="TIGR02037">
    <property type="entry name" value="degP_htrA_DO"/>
    <property type="match status" value="1"/>
</dbReference>
<evidence type="ECO:0000256" key="6">
    <source>
        <dbReference type="SAM" id="MobiDB-lite"/>
    </source>
</evidence>
<evidence type="ECO:0000256" key="7">
    <source>
        <dbReference type="SAM" id="SignalP"/>
    </source>
</evidence>
<dbReference type="InterPro" id="IPR001478">
    <property type="entry name" value="PDZ"/>
</dbReference>
<dbReference type="PANTHER" id="PTHR43343">
    <property type="entry name" value="PEPTIDASE S12"/>
    <property type="match status" value="1"/>
</dbReference>
<keyword evidence="5" id="KW-0720">Serine protease</keyword>
<keyword evidence="3" id="KW-0677">Repeat</keyword>
<feature type="domain" description="PDZ" evidence="8">
    <location>
        <begin position="270"/>
        <end position="332"/>
    </location>
</feature>
<feature type="chain" id="PRO_5046478787" evidence="7">
    <location>
        <begin position="24"/>
        <end position="489"/>
    </location>
</feature>
<feature type="region of interest" description="Disordered" evidence="6">
    <location>
        <begin position="369"/>
        <end position="390"/>
    </location>
</feature>
<dbReference type="EC" id="3.4.21.107" evidence="9"/>
<protein>
    <submittedName>
        <fullName evidence="9">Do family serine endopeptidase</fullName>
        <ecNumber evidence="9">3.4.21.107</ecNumber>
    </submittedName>
</protein>
<dbReference type="Gene3D" id="2.30.42.60">
    <property type="match status" value="1"/>
</dbReference>
<dbReference type="Pfam" id="PF13365">
    <property type="entry name" value="Trypsin_2"/>
    <property type="match status" value="1"/>
</dbReference>
<dbReference type="EMBL" id="JBHSSW010000066">
    <property type="protein sequence ID" value="MFC6200215.1"/>
    <property type="molecule type" value="Genomic_DNA"/>
</dbReference>
<dbReference type="InterPro" id="IPR051201">
    <property type="entry name" value="Chloro_Bact_Ser_Proteases"/>
</dbReference>
<dbReference type="InterPro" id="IPR011782">
    <property type="entry name" value="Pept_S1C_Do"/>
</dbReference>
<feature type="domain" description="PDZ" evidence="8">
    <location>
        <begin position="367"/>
        <end position="478"/>
    </location>
</feature>
<keyword evidence="1" id="KW-0645">Protease</keyword>
<dbReference type="InterPro" id="IPR009003">
    <property type="entry name" value="Peptidase_S1_PA"/>
</dbReference>
<evidence type="ECO:0000313" key="9">
    <source>
        <dbReference type="EMBL" id="MFC6200215.1"/>
    </source>
</evidence>
<evidence type="ECO:0000256" key="3">
    <source>
        <dbReference type="ARBA" id="ARBA00022737"/>
    </source>
</evidence>
<proteinExistence type="predicted"/>
<sequence length="489" mass="52040">MGLLTRVATGALALTAMASPVLAQEQTKKNTDAQALLSSLMPDRKPAPTDFSDLSKRLMPSVVNISTSQRIVEAGLPEFPQNSPIERFNDLFGRDEEGFKRTSSLGSGFVIDETGYIVTNNHVIEGADEIEVIFADGRTYPAQLIGRDADTDLAVLKIETPTKLTALNFADSDKAEVGDWVIAIGNPFGLGGSVSAGIISARNRDINAGSYDDFIQTDAAINRGNSGGPLFTLDGKVVGVNTAIISPTGGSVGIGFSVPSNLVSNIVIQLIEEGRVRRGWVGINIQAVDAPLAKAYGLANTAGVIVTDITEEGPAALAGLEVGDLILKFDDTLIPDTRTLSRLVAEAEIGEIIPVNIIREGRRQTINIQIEEREDGDAGEEEGSTNTTPPMFVGANAYGLKLTEITDDARRRWQIQEPVDGALVEMVDPDGASYGLVEKGDVITQINFKDVTNAAEADAQLEAVAGADPVLVKVYRRGRVSFYALQIEA</sequence>
<gene>
    <name evidence="9" type="ORF">ACFQDM_19245</name>
</gene>
<keyword evidence="10" id="KW-1185">Reference proteome</keyword>
<feature type="signal peptide" evidence="7">
    <location>
        <begin position="1"/>
        <end position="23"/>
    </location>
</feature>
<dbReference type="PANTHER" id="PTHR43343:SF3">
    <property type="entry name" value="PROTEASE DO-LIKE 8, CHLOROPLASTIC"/>
    <property type="match status" value="1"/>
</dbReference>
<keyword evidence="2 7" id="KW-0732">Signal</keyword>